<sequence length="327" mass="34190">MSPLIVTGRFGPCGRGLSLTDISGIRTVIVAIGVSLAGASGIPNWGGGSDECQARPTSGPLALCRTVPSKHALPGCIVAGAAGYSTITSAPNITSLWEVVCVPKNLSKVRFARVHTIKIDVYPPAILPTLAVYGEESLLTGSSTHLNPSVTGEDFDSRIQGGLSSDGLGGSISALFTVTPLSIFAQNIGVIALARCANRAAGRSYCASLILLAFWAKCPDFSSLTVPNPILGGVTTFVFASVVISAMSFGVGDLLMPDVFTYLFEEVKNPNSGLQGLFDSITIVLSTPSVILNLILPQEALQLSKMKNEGVEEVVDDVEALNQECRY</sequence>
<evidence type="ECO:0000256" key="6">
    <source>
        <dbReference type="ARBA" id="ARBA00023136"/>
    </source>
</evidence>
<feature type="transmembrane region" description="Helical" evidence="7">
    <location>
        <begin position="276"/>
        <end position="296"/>
    </location>
</feature>
<dbReference type="Proteomes" id="UP000053647">
    <property type="component" value="Unassembled WGS sequence"/>
</dbReference>
<dbReference type="PANTHER" id="PTHR42810:SF2">
    <property type="entry name" value="PURINE PERMEASE C1399.01C-RELATED"/>
    <property type="match status" value="1"/>
</dbReference>
<gene>
    <name evidence="8" type="ORF">PAXINDRAFT_182641</name>
</gene>
<dbReference type="HOGENOM" id="CLU_850201_0_0_1"/>
<dbReference type="GO" id="GO:0005886">
    <property type="term" value="C:plasma membrane"/>
    <property type="evidence" value="ECO:0007669"/>
    <property type="project" value="TreeGrafter"/>
</dbReference>
<evidence type="ECO:0000313" key="9">
    <source>
        <dbReference type="Proteomes" id="UP000053647"/>
    </source>
</evidence>
<dbReference type="GO" id="GO:0000324">
    <property type="term" value="C:fungal-type vacuole"/>
    <property type="evidence" value="ECO:0007669"/>
    <property type="project" value="TreeGrafter"/>
</dbReference>
<dbReference type="AlphaFoldDB" id="A0A0C9T5Z9"/>
<dbReference type="PANTHER" id="PTHR42810">
    <property type="entry name" value="PURINE PERMEASE C1399.01C-RELATED"/>
    <property type="match status" value="1"/>
</dbReference>
<keyword evidence="6 7" id="KW-0472">Membrane</keyword>
<keyword evidence="5 7" id="KW-1133">Transmembrane helix</keyword>
<dbReference type="EMBL" id="KN820191">
    <property type="protein sequence ID" value="KIJ06718.1"/>
    <property type="molecule type" value="Genomic_DNA"/>
</dbReference>
<evidence type="ECO:0000256" key="3">
    <source>
        <dbReference type="ARBA" id="ARBA00022448"/>
    </source>
</evidence>
<keyword evidence="9" id="KW-1185">Reference proteome</keyword>
<comment type="subcellular location">
    <subcellularLocation>
        <location evidence="1">Membrane</location>
        <topology evidence="1">Multi-pass membrane protein</topology>
    </subcellularLocation>
</comment>
<organism evidence="8 9">
    <name type="scientific">Paxillus involutus ATCC 200175</name>
    <dbReference type="NCBI Taxonomy" id="664439"/>
    <lineage>
        <taxon>Eukaryota</taxon>
        <taxon>Fungi</taxon>
        <taxon>Dikarya</taxon>
        <taxon>Basidiomycota</taxon>
        <taxon>Agaricomycotina</taxon>
        <taxon>Agaricomycetes</taxon>
        <taxon>Agaricomycetidae</taxon>
        <taxon>Boletales</taxon>
        <taxon>Paxilineae</taxon>
        <taxon>Paxillaceae</taxon>
        <taxon>Paxillus</taxon>
    </lineage>
</organism>
<evidence type="ECO:0008006" key="10">
    <source>
        <dbReference type="Google" id="ProtNLM"/>
    </source>
</evidence>
<dbReference type="Pfam" id="PF00860">
    <property type="entry name" value="Xan_ur_permease"/>
    <property type="match status" value="1"/>
</dbReference>
<evidence type="ECO:0000256" key="1">
    <source>
        <dbReference type="ARBA" id="ARBA00004141"/>
    </source>
</evidence>
<dbReference type="InterPro" id="IPR006043">
    <property type="entry name" value="NCS2"/>
</dbReference>
<keyword evidence="3" id="KW-0813">Transport</keyword>
<evidence type="ECO:0000256" key="7">
    <source>
        <dbReference type="SAM" id="Phobius"/>
    </source>
</evidence>
<reference evidence="9" key="2">
    <citation type="submission" date="2015-01" db="EMBL/GenBank/DDBJ databases">
        <title>Evolutionary Origins and Diversification of the Mycorrhizal Mutualists.</title>
        <authorList>
            <consortium name="DOE Joint Genome Institute"/>
            <consortium name="Mycorrhizal Genomics Consortium"/>
            <person name="Kohler A."/>
            <person name="Kuo A."/>
            <person name="Nagy L.G."/>
            <person name="Floudas D."/>
            <person name="Copeland A."/>
            <person name="Barry K.W."/>
            <person name="Cichocki N."/>
            <person name="Veneault-Fourrey C."/>
            <person name="LaButti K."/>
            <person name="Lindquist E.A."/>
            <person name="Lipzen A."/>
            <person name="Lundell T."/>
            <person name="Morin E."/>
            <person name="Murat C."/>
            <person name="Riley R."/>
            <person name="Ohm R."/>
            <person name="Sun H."/>
            <person name="Tunlid A."/>
            <person name="Henrissat B."/>
            <person name="Grigoriev I.V."/>
            <person name="Hibbett D.S."/>
            <person name="Martin F."/>
        </authorList>
    </citation>
    <scope>NUCLEOTIDE SEQUENCE [LARGE SCALE GENOMIC DNA]</scope>
    <source>
        <strain evidence="9">ATCC 200175</strain>
    </source>
</reference>
<evidence type="ECO:0000256" key="5">
    <source>
        <dbReference type="ARBA" id="ARBA00022989"/>
    </source>
</evidence>
<accession>A0A0C9T5Z9</accession>
<comment type="similarity">
    <text evidence="2">Belongs to the nucleobase:cation symporter-2 (NCS2) (TC 2.A.40) family.</text>
</comment>
<evidence type="ECO:0000256" key="2">
    <source>
        <dbReference type="ARBA" id="ARBA00008821"/>
    </source>
</evidence>
<protein>
    <recommendedName>
        <fullName evidence="10">Purine permease</fullName>
    </recommendedName>
</protein>
<keyword evidence="4 7" id="KW-0812">Transmembrane</keyword>
<name>A0A0C9T5Z9_PAXIN</name>
<reference evidence="8 9" key="1">
    <citation type="submission" date="2014-06" db="EMBL/GenBank/DDBJ databases">
        <authorList>
            <consortium name="DOE Joint Genome Institute"/>
            <person name="Kuo A."/>
            <person name="Kohler A."/>
            <person name="Nagy L.G."/>
            <person name="Floudas D."/>
            <person name="Copeland A."/>
            <person name="Barry K.W."/>
            <person name="Cichocki N."/>
            <person name="Veneault-Fourrey C."/>
            <person name="LaButti K."/>
            <person name="Lindquist E.A."/>
            <person name="Lipzen A."/>
            <person name="Lundell T."/>
            <person name="Morin E."/>
            <person name="Murat C."/>
            <person name="Sun H."/>
            <person name="Tunlid A."/>
            <person name="Henrissat B."/>
            <person name="Grigoriev I.V."/>
            <person name="Hibbett D.S."/>
            <person name="Martin F."/>
            <person name="Nordberg H.P."/>
            <person name="Cantor M.N."/>
            <person name="Hua S.X."/>
        </authorList>
    </citation>
    <scope>NUCLEOTIDE SEQUENCE [LARGE SCALE GENOMIC DNA]</scope>
    <source>
        <strain evidence="8 9">ATCC 200175</strain>
    </source>
</reference>
<dbReference type="OrthoDB" id="1641903at2759"/>
<evidence type="ECO:0000313" key="8">
    <source>
        <dbReference type="EMBL" id="KIJ06718.1"/>
    </source>
</evidence>
<proteinExistence type="inferred from homology"/>
<dbReference type="GO" id="GO:0042907">
    <property type="term" value="F:xanthine transmembrane transporter activity"/>
    <property type="evidence" value="ECO:0007669"/>
    <property type="project" value="TreeGrafter"/>
</dbReference>
<feature type="transmembrane region" description="Helical" evidence="7">
    <location>
        <begin position="230"/>
        <end position="256"/>
    </location>
</feature>
<evidence type="ECO:0000256" key="4">
    <source>
        <dbReference type="ARBA" id="ARBA00022692"/>
    </source>
</evidence>